<dbReference type="InterPro" id="IPR029028">
    <property type="entry name" value="Alpha/beta_knot_MTases"/>
</dbReference>
<dbReference type="InterPro" id="IPR047182">
    <property type="entry name" value="MRM1"/>
</dbReference>
<evidence type="ECO:0000256" key="3">
    <source>
        <dbReference type="ARBA" id="ARBA00022679"/>
    </source>
</evidence>
<dbReference type="Gene3D" id="3.40.1280.10">
    <property type="match status" value="1"/>
</dbReference>
<dbReference type="InterPro" id="IPR001537">
    <property type="entry name" value="SpoU_MeTrfase"/>
</dbReference>
<dbReference type="GO" id="GO:0016435">
    <property type="term" value="F:rRNA (guanine) methyltransferase activity"/>
    <property type="evidence" value="ECO:0007669"/>
    <property type="project" value="TreeGrafter"/>
</dbReference>
<evidence type="ECO:0000259" key="7">
    <source>
        <dbReference type="SMART" id="SM00967"/>
    </source>
</evidence>
<dbReference type="SMART" id="SM00967">
    <property type="entry name" value="SpoU_sub_bind"/>
    <property type="match status" value="1"/>
</dbReference>
<keyword evidence="5" id="KW-0496">Mitochondrion</keyword>
<dbReference type="SUPFAM" id="SSF75217">
    <property type="entry name" value="alpha/beta knot"/>
    <property type="match status" value="1"/>
</dbReference>
<dbReference type="Gene3D" id="3.30.1330.30">
    <property type="match status" value="1"/>
</dbReference>
<evidence type="ECO:0000313" key="9">
    <source>
        <dbReference type="Proteomes" id="UP000324629"/>
    </source>
</evidence>
<protein>
    <recommendedName>
        <fullName evidence="6">rRNA methyltransferase 1, mitochondrial</fullName>
    </recommendedName>
</protein>
<dbReference type="SUPFAM" id="SSF55315">
    <property type="entry name" value="L30e-like"/>
    <property type="match status" value="1"/>
</dbReference>
<evidence type="ECO:0000256" key="4">
    <source>
        <dbReference type="ARBA" id="ARBA00022946"/>
    </source>
</evidence>
<dbReference type="PANTHER" id="PTHR46103:SF1">
    <property type="entry name" value="RRNA METHYLTRANSFERASE 1, MITOCHONDRIAL"/>
    <property type="match status" value="1"/>
</dbReference>
<dbReference type="PANTHER" id="PTHR46103">
    <property type="entry name" value="RRNA METHYLTRANSFERASE 1, MITOCHONDRIAL"/>
    <property type="match status" value="1"/>
</dbReference>
<dbReference type="Pfam" id="PF00588">
    <property type="entry name" value="SpoU_methylase"/>
    <property type="match status" value="1"/>
</dbReference>
<keyword evidence="9" id="KW-1185">Reference proteome</keyword>
<comment type="caution">
    <text evidence="8">The sequence shown here is derived from an EMBL/GenBank/DDBJ whole genome shotgun (WGS) entry which is preliminary data.</text>
</comment>
<evidence type="ECO:0000256" key="6">
    <source>
        <dbReference type="ARBA" id="ARBA00034881"/>
    </source>
</evidence>
<keyword evidence="4" id="KW-0809">Transit peptide</keyword>
<keyword evidence="3 8" id="KW-0808">Transferase</keyword>
<evidence type="ECO:0000256" key="2">
    <source>
        <dbReference type="ARBA" id="ARBA00022603"/>
    </source>
</evidence>
<reference evidence="8 9" key="1">
    <citation type="journal article" date="2019" name="Gigascience">
        <title>Whole-genome sequence of the oriental lung fluke Paragonimus westermani.</title>
        <authorList>
            <person name="Oey H."/>
            <person name="Zakrzewski M."/>
            <person name="Narain K."/>
            <person name="Devi K.R."/>
            <person name="Agatsuma T."/>
            <person name="Nawaratna S."/>
            <person name="Gobert G.N."/>
            <person name="Jones M.K."/>
            <person name="Ragan M.A."/>
            <person name="McManus D.P."/>
            <person name="Krause L."/>
        </authorList>
    </citation>
    <scope>NUCLEOTIDE SEQUENCE [LARGE SCALE GENOMIC DNA]</scope>
    <source>
        <strain evidence="8 9">IND2009</strain>
    </source>
</reference>
<proteinExistence type="predicted"/>
<dbReference type="EMBL" id="QNGE01008762">
    <property type="protein sequence ID" value="KAA3670692.1"/>
    <property type="molecule type" value="Genomic_DNA"/>
</dbReference>
<evidence type="ECO:0000256" key="1">
    <source>
        <dbReference type="ARBA" id="ARBA00004173"/>
    </source>
</evidence>
<dbReference type="InterPro" id="IPR029026">
    <property type="entry name" value="tRNA_m1G_MTases_N"/>
</dbReference>
<evidence type="ECO:0000313" key="8">
    <source>
        <dbReference type="EMBL" id="KAA3670692.1"/>
    </source>
</evidence>
<comment type="subcellular location">
    <subcellularLocation>
        <location evidence="1">Mitochondrion</location>
    </subcellularLocation>
</comment>
<dbReference type="InterPro" id="IPR029064">
    <property type="entry name" value="Ribosomal_eL30-like_sf"/>
</dbReference>
<dbReference type="Pfam" id="PF08032">
    <property type="entry name" value="SpoU_sub_bind"/>
    <property type="match status" value="1"/>
</dbReference>
<name>A0A5J4N5A7_9TREM</name>
<dbReference type="GO" id="GO:0005739">
    <property type="term" value="C:mitochondrion"/>
    <property type="evidence" value="ECO:0007669"/>
    <property type="project" value="UniProtKB-SubCell"/>
</dbReference>
<accession>A0A5J4N5A7</accession>
<dbReference type="GO" id="GO:0003723">
    <property type="term" value="F:RNA binding"/>
    <property type="evidence" value="ECO:0007669"/>
    <property type="project" value="InterPro"/>
</dbReference>
<dbReference type="AlphaFoldDB" id="A0A5J4N5A7"/>
<keyword evidence="2 8" id="KW-0489">Methyltransferase</keyword>
<dbReference type="InterPro" id="IPR013123">
    <property type="entry name" value="SpoU_subst-bd"/>
</dbReference>
<evidence type="ECO:0000256" key="5">
    <source>
        <dbReference type="ARBA" id="ARBA00023128"/>
    </source>
</evidence>
<sequence length="314" mass="34111">MSGMQLIYGIHPVLAALTFKQRTISRLFLREDYFCNTPHEHSVSRSWISRIRTLSTEIGIPILTASLEDLRRLVNGRSHQGVVLEAGPLPVEEITRRSVSNWLREHTNKVNGNFLTHQPCRPLILLLDHLTDVMNVGSILRSAIFFGACTVIFSSAPCVVPSALISKLSAGALECLRFFRLSSTVQDLNVLKDSGFLFIGTVGSGTSDGDDGRYRASCLLRPCEVGFGDDGGTGVTPRPLILVLGSEAKGISAEVMNACHLLVRIVGPHDSAIAGPDAKYSPIPTSLNVAVSTGILLYQLTKLRHDNELVQKAV</sequence>
<dbReference type="Proteomes" id="UP000324629">
    <property type="component" value="Unassembled WGS sequence"/>
</dbReference>
<feature type="domain" description="RNA 2-O ribose methyltransferase substrate binding" evidence="7">
    <location>
        <begin position="6"/>
        <end position="92"/>
    </location>
</feature>
<gene>
    <name evidence="8" type="ORF">DEA37_0006058</name>
</gene>
<organism evidence="8 9">
    <name type="scientific">Paragonimus westermani</name>
    <dbReference type="NCBI Taxonomy" id="34504"/>
    <lineage>
        <taxon>Eukaryota</taxon>
        <taxon>Metazoa</taxon>
        <taxon>Spiralia</taxon>
        <taxon>Lophotrochozoa</taxon>
        <taxon>Platyhelminthes</taxon>
        <taxon>Trematoda</taxon>
        <taxon>Digenea</taxon>
        <taxon>Plagiorchiida</taxon>
        <taxon>Troglotremata</taxon>
        <taxon>Troglotrematidae</taxon>
        <taxon>Paragonimus</taxon>
    </lineage>
</organism>